<dbReference type="FunFam" id="3.30.160.60:FF:000557">
    <property type="entry name" value="zinc finger and SCAN domain-containing protein 29"/>
    <property type="match status" value="1"/>
</dbReference>
<evidence type="ECO:0000256" key="5">
    <source>
        <dbReference type="ARBA" id="ARBA00022723"/>
    </source>
</evidence>
<evidence type="ECO:0000256" key="3">
    <source>
        <dbReference type="ARBA" id="ARBA00006991"/>
    </source>
</evidence>
<comment type="subcellular location">
    <subcellularLocation>
        <location evidence="2">Nucleus</location>
    </subcellularLocation>
</comment>
<dbReference type="InterPro" id="IPR036236">
    <property type="entry name" value="Znf_C2H2_sf"/>
</dbReference>
<evidence type="ECO:0000256" key="6">
    <source>
        <dbReference type="ARBA" id="ARBA00022737"/>
    </source>
</evidence>
<keyword evidence="4" id="KW-1017">Isopeptide bond</keyword>
<dbReference type="GO" id="GO:0005634">
    <property type="term" value="C:nucleus"/>
    <property type="evidence" value="ECO:0007669"/>
    <property type="project" value="UniProtKB-SubCell"/>
</dbReference>
<evidence type="ECO:0000256" key="9">
    <source>
        <dbReference type="ARBA" id="ARBA00022843"/>
    </source>
</evidence>
<dbReference type="Gene3D" id="3.30.160.60">
    <property type="entry name" value="Classic Zinc Finger"/>
    <property type="match status" value="5"/>
</dbReference>
<dbReference type="SUPFAM" id="SSF57667">
    <property type="entry name" value="beta-beta-alpha zinc fingers"/>
    <property type="match status" value="4"/>
</dbReference>
<feature type="domain" description="C2H2-type" evidence="15">
    <location>
        <begin position="313"/>
        <end position="340"/>
    </location>
</feature>
<evidence type="ECO:0000256" key="8">
    <source>
        <dbReference type="ARBA" id="ARBA00022833"/>
    </source>
</evidence>
<dbReference type="PANTHER" id="PTHR23226:SF416">
    <property type="entry name" value="FI01424P"/>
    <property type="match status" value="1"/>
</dbReference>
<protein>
    <recommendedName>
        <fullName evidence="15">C2H2-type domain-containing protein</fullName>
    </recommendedName>
</protein>
<dbReference type="Pfam" id="PF12874">
    <property type="entry name" value="zf-met"/>
    <property type="match status" value="1"/>
</dbReference>
<feature type="domain" description="C2H2-type" evidence="15">
    <location>
        <begin position="369"/>
        <end position="396"/>
    </location>
</feature>
<evidence type="ECO:0000256" key="11">
    <source>
        <dbReference type="ARBA" id="ARBA00023125"/>
    </source>
</evidence>
<gene>
    <name evidence="16" type="ORF">PSYICH_LOCUS8155</name>
</gene>
<evidence type="ECO:0000256" key="4">
    <source>
        <dbReference type="ARBA" id="ARBA00022499"/>
    </source>
</evidence>
<dbReference type="FunFam" id="3.30.160.60:FF:001498">
    <property type="entry name" value="Zinc finger protein 404"/>
    <property type="match status" value="1"/>
</dbReference>
<evidence type="ECO:0000313" key="17">
    <source>
        <dbReference type="Proteomes" id="UP001153636"/>
    </source>
</evidence>
<proteinExistence type="inferred from homology"/>
<keyword evidence="9" id="KW-0832">Ubl conjugation</keyword>
<dbReference type="FunFam" id="3.30.160.60:FF:001049">
    <property type="entry name" value="zinc finger protein 319"/>
    <property type="match status" value="1"/>
</dbReference>
<keyword evidence="6" id="KW-0677">Repeat</keyword>
<dbReference type="OrthoDB" id="6077919at2759"/>
<accession>A0A9P0CWI0</accession>
<dbReference type="PROSITE" id="PS00028">
    <property type="entry name" value="ZINC_FINGER_C2H2_1"/>
    <property type="match status" value="6"/>
</dbReference>
<feature type="domain" description="C2H2-type" evidence="15">
    <location>
        <begin position="425"/>
        <end position="455"/>
    </location>
</feature>
<evidence type="ECO:0000256" key="12">
    <source>
        <dbReference type="ARBA" id="ARBA00023163"/>
    </source>
</evidence>
<keyword evidence="12" id="KW-0804">Transcription</keyword>
<keyword evidence="7 14" id="KW-0863">Zinc-finger</keyword>
<dbReference type="InterPro" id="IPR013087">
    <property type="entry name" value="Znf_C2H2_type"/>
</dbReference>
<sequence>MNLKQEPSDSYVGVVKTESGVVSEQTEENDWCSIKQEPFKNDHYILGFGDTDDNNSEYKVTEYLVNVGKFKEEIDERVVPKIEYQLQDFPEKIECDSIQFVSDTIKKEIDVYDVVDISETKQEVSDSEYKQFKTETELLTTYCDLPTLKSESTEYLDNFVQPCSSKYEGNTLKTLKTTTNVIFKKKKKLYRCLICQKSFSSSLLRSTHIDGHFEKCYAVCQICGKFMKKIDFFQHFHIHAVNNRIKNHIDDKPSKYNFSYRELIKRKRVKQKYNLQKHCGKKLFKCKLCSAGFTNECTLLKHLLIHEKNAKPFECDICCKRFSDKSVCQRHSLIHRDDKPFKCDMCSKGFNDRSALQKHLIIHSDEKPFKCYVCSRGFKQMSHLRTHLIIHTGDKPFKCDICSKRFSRNSILQVHLIIHTGDKPFKCDICCKRFSHKSAMRRHLIRSSIHDKIRNARKK</sequence>
<feature type="domain" description="C2H2-type" evidence="15">
    <location>
        <begin position="284"/>
        <end position="311"/>
    </location>
</feature>
<name>A0A9P0CWI0_9CUCU</name>
<evidence type="ECO:0000256" key="1">
    <source>
        <dbReference type="ARBA" id="ARBA00003767"/>
    </source>
</evidence>
<evidence type="ECO:0000256" key="14">
    <source>
        <dbReference type="PROSITE-ProRule" id="PRU00042"/>
    </source>
</evidence>
<evidence type="ECO:0000259" key="15">
    <source>
        <dbReference type="PROSITE" id="PS50157"/>
    </source>
</evidence>
<keyword evidence="8" id="KW-0862">Zinc</keyword>
<dbReference type="EMBL" id="OV651833">
    <property type="protein sequence ID" value="CAH1107488.1"/>
    <property type="molecule type" value="Genomic_DNA"/>
</dbReference>
<comment type="similarity">
    <text evidence="3">Belongs to the krueppel C2H2-type zinc-finger protein family.</text>
</comment>
<evidence type="ECO:0000256" key="7">
    <source>
        <dbReference type="ARBA" id="ARBA00022771"/>
    </source>
</evidence>
<reference evidence="16" key="1">
    <citation type="submission" date="2022-01" db="EMBL/GenBank/DDBJ databases">
        <authorList>
            <person name="King R."/>
        </authorList>
    </citation>
    <scope>NUCLEOTIDE SEQUENCE</scope>
</reference>
<dbReference type="GO" id="GO:0003677">
    <property type="term" value="F:DNA binding"/>
    <property type="evidence" value="ECO:0007669"/>
    <property type="project" value="UniProtKB-KW"/>
</dbReference>
<dbReference type="SMART" id="SM00355">
    <property type="entry name" value="ZnF_C2H2"/>
    <property type="match status" value="8"/>
</dbReference>
<dbReference type="Pfam" id="PF00096">
    <property type="entry name" value="zf-C2H2"/>
    <property type="match status" value="3"/>
</dbReference>
<keyword evidence="11" id="KW-0238">DNA-binding</keyword>
<dbReference type="PROSITE" id="PS50157">
    <property type="entry name" value="ZINC_FINGER_C2H2_2"/>
    <property type="match status" value="6"/>
</dbReference>
<keyword evidence="17" id="KW-1185">Reference proteome</keyword>
<evidence type="ECO:0000256" key="2">
    <source>
        <dbReference type="ARBA" id="ARBA00004123"/>
    </source>
</evidence>
<dbReference type="AlphaFoldDB" id="A0A9P0CWI0"/>
<comment type="function">
    <text evidence="1">May be involved in transcriptional regulation.</text>
</comment>
<keyword evidence="10" id="KW-0805">Transcription regulation</keyword>
<evidence type="ECO:0000313" key="16">
    <source>
        <dbReference type="EMBL" id="CAH1107488.1"/>
    </source>
</evidence>
<evidence type="ECO:0000256" key="13">
    <source>
        <dbReference type="ARBA" id="ARBA00023242"/>
    </source>
</evidence>
<keyword evidence="5" id="KW-0479">Metal-binding</keyword>
<keyword evidence="13" id="KW-0539">Nucleus</keyword>
<dbReference type="PANTHER" id="PTHR23226">
    <property type="entry name" value="ZINC FINGER AND SCAN DOMAIN-CONTAINING"/>
    <property type="match status" value="1"/>
</dbReference>
<organism evidence="16 17">
    <name type="scientific">Psylliodes chrysocephalus</name>
    <dbReference type="NCBI Taxonomy" id="3402493"/>
    <lineage>
        <taxon>Eukaryota</taxon>
        <taxon>Metazoa</taxon>
        <taxon>Ecdysozoa</taxon>
        <taxon>Arthropoda</taxon>
        <taxon>Hexapoda</taxon>
        <taxon>Insecta</taxon>
        <taxon>Pterygota</taxon>
        <taxon>Neoptera</taxon>
        <taxon>Endopterygota</taxon>
        <taxon>Coleoptera</taxon>
        <taxon>Polyphaga</taxon>
        <taxon>Cucujiformia</taxon>
        <taxon>Chrysomeloidea</taxon>
        <taxon>Chrysomelidae</taxon>
        <taxon>Galerucinae</taxon>
        <taxon>Alticini</taxon>
        <taxon>Psylliodes</taxon>
    </lineage>
</organism>
<dbReference type="FunFam" id="3.30.160.60:FF:000247">
    <property type="entry name" value="Zinc finger protein 236"/>
    <property type="match status" value="1"/>
</dbReference>
<dbReference type="Proteomes" id="UP001153636">
    <property type="component" value="Chromosome 21"/>
</dbReference>
<feature type="domain" description="C2H2-type" evidence="15">
    <location>
        <begin position="341"/>
        <end position="368"/>
    </location>
</feature>
<feature type="domain" description="C2H2-type" evidence="15">
    <location>
        <begin position="397"/>
        <end position="424"/>
    </location>
</feature>
<evidence type="ECO:0000256" key="10">
    <source>
        <dbReference type="ARBA" id="ARBA00023015"/>
    </source>
</evidence>
<dbReference type="GO" id="GO:0008270">
    <property type="term" value="F:zinc ion binding"/>
    <property type="evidence" value="ECO:0007669"/>
    <property type="project" value="UniProtKB-KW"/>
</dbReference>